<feature type="compositionally biased region" description="Low complexity" evidence="1">
    <location>
        <begin position="10"/>
        <end position="26"/>
    </location>
</feature>
<protein>
    <recommendedName>
        <fullName evidence="2">P2X purinoreceptor 7 intracellular domain-containing protein</fullName>
    </recommendedName>
</protein>
<dbReference type="InterPro" id="IPR046815">
    <property type="entry name" value="P2RX7_C"/>
</dbReference>
<proteinExistence type="predicted"/>
<sequence>MRSKRPSVKMASMDNNNADSSNNYEDSSSDDENQLNLDDLNIQAYRFEPQRDTDDENSETDGDTDEESLQDHNIIGNDRVGNVGAWCLCGCCSDMQKEIDCLCCRELVAINGKENNEQIQLDCICNHPKFSTLCLDRDVLGVAAITVSAMMGTFLPVPVTDTFFRLTAYRQFTLWIYGKLGRHNRRVVPACVVNKVRFQFPNLDGRDNFVGFEEAN</sequence>
<dbReference type="PANTHER" id="PTHR36981:SF9">
    <property type="entry name" value="NANOR-RELATED"/>
    <property type="match status" value="1"/>
</dbReference>
<reference evidence="3" key="1">
    <citation type="submission" date="2022-11" db="EMBL/GenBank/DDBJ databases">
        <title>Centuries of genome instability and evolution in soft-shell clam transmissible cancer (bioRxiv).</title>
        <authorList>
            <person name="Hart S.F.M."/>
            <person name="Yonemitsu M.A."/>
            <person name="Giersch R.M."/>
            <person name="Beal B.F."/>
            <person name="Arriagada G."/>
            <person name="Davis B.W."/>
            <person name="Ostrander E.A."/>
            <person name="Goff S.P."/>
            <person name="Metzger M.J."/>
        </authorList>
    </citation>
    <scope>NUCLEOTIDE SEQUENCE</scope>
    <source>
        <strain evidence="3">MELC-2E11</strain>
        <tissue evidence="3">Siphon/mantle</tissue>
    </source>
</reference>
<feature type="compositionally biased region" description="Acidic residues" evidence="1">
    <location>
        <begin position="53"/>
        <end position="68"/>
    </location>
</feature>
<dbReference type="Proteomes" id="UP001164746">
    <property type="component" value="Chromosome 11"/>
</dbReference>
<keyword evidence="4" id="KW-1185">Reference proteome</keyword>
<name>A0ABY7FBZ2_MYAAR</name>
<evidence type="ECO:0000259" key="2">
    <source>
        <dbReference type="Pfam" id="PF20478"/>
    </source>
</evidence>
<dbReference type="Pfam" id="PF20478">
    <property type="entry name" value="P2RX7_C"/>
    <property type="match status" value="1"/>
</dbReference>
<gene>
    <name evidence="3" type="ORF">MAR_001506</name>
</gene>
<organism evidence="3 4">
    <name type="scientific">Mya arenaria</name>
    <name type="common">Soft-shell clam</name>
    <dbReference type="NCBI Taxonomy" id="6604"/>
    <lineage>
        <taxon>Eukaryota</taxon>
        <taxon>Metazoa</taxon>
        <taxon>Spiralia</taxon>
        <taxon>Lophotrochozoa</taxon>
        <taxon>Mollusca</taxon>
        <taxon>Bivalvia</taxon>
        <taxon>Autobranchia</taxon>
        <taxon>Heteroconchia</taxon>
        <taxon>Euheterodonta</taxon>
        <taxon>Imparidentia</taxon>
        <taxon>Neoheterodontei</taxon>
        <taxon>Myida</taxon>
        <taxon>Myoidea</taxon>
        <taxon>Myidae</taxon>
        <taxon>Mya</taxon>
    </lineage>
</organism>
<evidence type="ECO:0000256" key="1">
    <source>
        <dbReference type="SAM" id="MobiDB-lite"/>
    </source>
</evidence>
<feature type="domain" description="P2X purinoreceptor 7 intracellular" evidence="2">
    <location>
        <begin position="63"/>
        <end position="206"/>
    </location>
</feature>
<evidence type="ECO:0000313" key="3">
    <source>
        <dbReference type="EMBL" id="WAR19668.1"/>
    </source>
</evidence>
<dbReference type="PANTHER" id="PTHR36981">
    <property type="entry name" value="ZGC:195170"/>
    <property type="match status" value="1"/>
</dbReference>
<accession>A0ABY7FBZ2</accession>
<dbReference type="EMBL" id="CP111022">
    <property type="protein sequence ID" value="WAR19668.1"/>
    <property type="molecule type" value="Genomic_DNA"/>
</dbReference>
<evidence type="ECO:0000313" key="4">
    <source>
        <dbReference type="Proteomes" id="UP001164746"/>
    </source>
</evidence>
<feature type="region of interest" description="Disordered" evidence="1">
    <location>
        <begin position="1"/>
        <end position="69"/>
    </location>
</feature>